<dbReference type="GO" id="GO:0015558">
    <property type="term" value="F:secondary active p-aminobenzoyl-glutamate transmembrane transporter activity"/>
    <property type="evidence" value="ECO:0007669"/>
    <property type="project" value="InterPro"/>
</dbReference>
<reference evidence="2 3" key="1">
    <citation type="journal article" date="2015" name="Genome Announc.">
        <title>Draft Genome Sequence of the Terrestrial Cyanobacterium Scytonema millei VB511283, Isolated from Eastern India.</title>
        <authorList>
            <person name="Sen D."/>
            <person name="Chandrababunaidu M.M."/>
            <person name="Singh D."/>
            <person name="Sanghi N."/>
            <person name="Ghorai A."/>
            <person name="Mishra G.P."/>
            <person name="Madduluri M."/>
            <person name="Adhikary S.P."/>
            <person name="Tripathy S."/>
        </authorList>
    </citation>
    <scope>NUCLEOTIDE SEQUENCE [LARGE SCALE GENOMIC DNA]</scope>
    <source>
        <strain evidence="2 3">VB511283</strain>
    </source>
</reference>
<evidence type="ECO:0000313" key="3">
    <source>
        <dbReference type="Proteomes" id="UP000031532"/>
    </source>
</evidence>
<dbReference type="GO" id="GO:1902604">
    <property type="term" value="P:p-aminobenzoyl-glutamate transmembrane transport"/>
    <property type="evidence" value="ECO:0007669"/>
    <property type="project" value="InterPro"/>
</dbReference>
<dbReference type="Pfam" id="PF03806">
    <property type="entry name" value="ABG_transport"/>
    <property type="match status" value="1"/>
</dbReference>
<keyword evidence="1" id="KW-0812">Transmembrane</keyword>
<keyword evidence="3" id="KW-1185">Reference proteome</keyword>
<evidence type="ECO:0000313" key="2">
    <source>
        <dbReference type="EMBL" id="NHC37817.1"/>
    </source>
</evidence>
<dbReference type="OrthoDB" id="3314392at2"/>
<dbReference type="InterPro" id="IPR004697">
    <property type="entry name" value="AbgT"/>
</dbReference>
<protein>
    <submittedName>
        <fullName evidence="2">Uncharacterized protein</fullName>
    </submittedName>
</protein>
<gene>
    <name evidence="2" type="ORF">QH73_0024785</name>
</gene>
<evidence type="ECO:0000256" key="1">
    <source>
        <dbReference type="SAM" id="Phobius"/>
    </source>
</evidence>
<proteinExistence type="predicted"/>
<accession>A0A9X5I861</accession>
<name>A0A9X5I861_9CYAN</name>
<dbReference type="Proteomes" id="UP000031532">
    <property type="component" value="Unassembled WGS sequence"/>
</dbReference>
<dbReference type="RefSeq" id="WP_039713101.1">
    <property type="nucleotide sequence ID" value="NZ_JTJC03000011.1"/>
</dbReference>
<keyword evidence="1" id="KW-0472">Membrane</keyword>
<dbReference type="EMBL" id="JTJC03000011">
    <property type="protein sequence ID" value="NHC37817.1"/>
    <property type="molecule type" value="Genomic_DNA"/>
</dbReference>
<comment type="caution">
    <text evidence="2">The sequence shown here is derived from an EMBL/GenBank/DDBJ whole genome shotgun (WGS) entry which is preliminary data.</text>
</comment>
<organism evidence="2 3">
    <name type="scientific">Scytonema millei VB511283</name>
    <dbReference type="NCBI Taxonomy" id="1245923"/>
    <lineage>
        <taxon>Bacteria</taxon>
        <taxon>Bacillati</taxon>
        <taxon>Cyanobacteriota</taxon>
        <taxon>Cyanophyceae</taxon>
        <taxon>Nostocales</taxon>
        <taxon>Scytonemataceae</taxon>
        <taxon>Scytonema</taxon>
    </lineage>
</organism>
<keyword evidence="1" id="KW-1133">Transmembrane helix</keyword>
<feature type="transmembrane region" description="Helical" evidence="1">
    <location>
        <begin position="20"/>
        <end position="43"/>
    </location>
</feature>
<sequence length="67" mass="7204">MEKALAWLEKVGNKLPDPLTLFVLFSLTVIISAIASALQVSVVHPGTKEGKALITIRTRSKAVCKSL</sequence>
<dbReference type="AlphaFoldDB" id="A0A9X5I861"/>